<keyword evidence="1 2" id="KW-0238">DNA-binding</keyword>
<dbReference type="Pfam" id="PF00440">
    <property type="entry name" value="TetR_N"/>
    <property type="match status" value="1"/>
</dbReference>
<proteinExistence type="predicted"/>
<evidence type="ECO:0000313" key="5">
    <source>
        <dbReference type="Proteomes" id="UP000252081"/>
    </source>
</evidence>
<dbReference type="Gene3D" id="1.10.357.10">
    <property type="entry name" value="Tetracycline Repressor, domain 2"/>
    <property type="match status" value="1"/>
</dbReference>
<keyword evidence="5" id="KW-1185">Reference proteome</keyword>
<dbReference type="PROSITE" id="PS50977">
    <property type="entry name" value="HTH_TETR_2"/>
    <property type="match status" value="1"/>
</dbReference>
<evidence type="ECO:0000313" key="4">
    <source>
        <dbReference type="EMBL" id="RBQ03109.1"/>
    </source>
</evidence>
<comment type="caution">
    <text evidence="4">The sequence shown here is derived from an EMBL/GenBank/DDBJ whole genome shotgun (WGS) entry which is preliminary data.</text>
</comment>
<dbReference type="Proteomes" id="UP000252081">
    <property type="component" value="Unassembled WGS sequence"/>
</dbReference>
<dbReference type="EMBL" id="QNQU01000025">
    <property type="protein sequence ID" value="RBQ03109.1"/>
    <property type="molecule type" value="Genomic_DNA"/>
</dbReference>
<feature type="DNA-binding region" description="H-T-H motif" evidence="2">
    <location>
        <begin position="37"/>
        <end position="56"/>
    </location>
</feature>
<accession>A0A366KPM9</accession>
<organism evidence="4 5">
    <name type="scientific">Pedobacter miscanthi</name>
    <dbReference type="NCBI Taxonomy" id="2259170"/>
    <lineage>
        <taxon>Bacteria</taxon>
        <taxon>Pseudomonadati</taxon>
        <taxon>Bacteroidota</taxon>
        <taxon>Sphingobacteriia</taxon>
        <taxon>Sphingobacteriales</taxon>
        <taxon>Sphingobacteriaceae</taxon>
        <taxon>Pedobacter</taxon>
    </lineage>
</organism>
<dbReference type="InterPro" id="IPR009057">
    <property type="entry name" value="Homeodomain-like_sf"/>
</dbReference>
<sequence length="209" mass="24061">MGRKITDGPLRNKERTKQKLIDSLGIILTESGFAGLNVMQVAAKANVDRKLVYKYFGGLEGLVKEYLFTKDYWRFSEEQTQHVIEQIKVDSGQTMAYQLLVDQLDALMGSEEMRKIITWGISEDFEPLKELNRQREEVGEKLFATVYDEYFKDKDKNIRAIEAILISGIYYLSLYSQNNGTFCGIDVKGEEGQAEIKRSLKQIIDWAYS</sequence>
<dbReference type="OrthoDB" id="836882at2"/>
<evidence type="ECO:0000256" key="2">
    <source>
        <dbReference type="PROSITE-ProRule" id="PRU00335"/>
    </source>
</evidence>
<dbReference type="AlphaFoldDB" id="A0A366KPM9"/>
<reference evidence="4 5" key="1">
    <citation type="submission" date="2018-07" db="EMBL/GenBank/DDBJ databases">
        <title>A draft genome of a endophytic bacteria, a new species of Pedobacter.</title>
        <authorList>
            <person name="Zhang Z.D."/>
            <person name="Chen Z.J."/>
        </authorList>
    </citation>
    <scope>NUCLEOTIDE SEQUENCE [LARGE SCALE GENOMIC DNA]</scope>
    <source>
        <strain evidence="4 5">RS10</strain>
    </source>
</reference>
<evidence type="ECO:0000259" key="3">
    <source>
        <dbReference type="PROSITE" id="PS50977"/>
    </source>
</evidence>
<dbReference type="RefSeq" id="WP_113951228.1">
    <property type="nucleotide sequence ID" value="NZ_QNQU01000025.1"/>
</dbReference>
<name>A0A366KPM9_9SPHI</name>
<evidence type="ECO:0000256" key="1">
    <source>
        <dbReference type="ARBA" id="ARBA00023125"/>
    </source>
</evidence>
<feature type="domain" description="HTH tetR-type" evidence="3">
    <location>
        <begin position="14"/>
        <end position="74"/>
    </location>
</feature>
<protein>
    <submittedName>
        <fullName evidence="4">TetR/AcrR family transcriptional regulator</fullName>
    </submittedName>
</protein>
<dbReference type="GO" id="GO:0003677">
    <property type="term" value="F:DNA binding"/>
    <property type="evidence" value="ECO:0007669"/>
    <property type="project" value="UniProtKB-UniRule"/>
</dbReference>
<dbReference type="InterPro" id="IPR001647">
    <property type="entry name" value="HTH_TetR"/>
</dbReference>
<dbReference type="SUPFAM" id="SSF46689">
    <property type="entry name" value="Homeodomain-like"/>
    <property type="match status" value="1"/>
</dbReference>
<gene>
    <name evidence="4" type="ORF">DRW42_23015</name>
</gene>